<accession>A0ABP1S8G4</accession>
<keyword evidence="2" id="KW-1185">Reference proteome</keyword>
<evidence type="ECO:0000313" key="1">
    <source>
        <dbReference type="EMBL" id="CAL8145737.1"/>
    </source>
</evidence>
<sequence length="145" mass="16484">MVVVSNAYQSYISSDSVQLATFPSLKALRQKGYRYWEPQRRHFQMLGGLAAKKLIVDIFEKAWGPEDVASGDFNLKVEKLLESVYDEDSSGNVHVIPIKNLSQLVEDVTIGPTSRTGFQDCLELYWKRGYPSDLKNYNLMQGQIC</sequence>
<evidence type="ECO:0000313" key="2">
    <source>
        <dbReference type="Proteomes" id="UP001642540"/>
    </source>
</evidence>
<reference evidence="1 2" key="1">
    <citation type="submission" date="2024-08" db="EMBL/GenBank/DDBJ databases">
        <authorList>
            <person name="Cucini C."/>
            <person name="Frati F."/>
        </authorList>
    </citation>
    <scope>NUCLEOTIDE SEQUENCE [LARGE SCALE GENOMIC DNA]</scope>
</reference>
<dbReference type="Proteomes" id="UP001642540">
    <property type="component" value="Unassembled WGS sequence"/>
</dbReference>
<dbReference type="EMBL" id="CAXLJM020000164">
    <property type="protein sequence ID" value="CAL8145737.1"/>
    <property type="molecule type" value="Genomic_DNA"/>
</dbReference>
<proteinExistence type="predicted"/>
<organism evidence="1 2">
    <name type="scientific">Orchesella dallaii</name>
    <dbReference type="NCBI Taxonomy" id="48710"/>
    <lineage>
        <taxon>Eukaryota</taxon>
        <taxon>Metazoa</taxon>
        <taxon>Ecdysozoa</taxon>
        <taxon>Arthropoda</taxon>
        <taxon>Hexapoda</taxon>
        <taxon>Collembola</taxon>
        <taxon>Entomobryomorpha</taxon>
        <taxon>Entomobryoidea</taxon>
        <taxon>Orchesellidae</taxon>
        <taxon>Orchesellinae</taxon>
        <taxon>Orchesella</taxon>
    </lineage>
</organism>
<gene>
    <name evidence="1" type="ORF">ODALV1_LOCUS30583</name>
</gene>
<comment type="caution">
    <text evidence="1">The sequence shown here is derived from an EMBL/GenBank/DDBJ whole genome shotgun (WGS) entry which is preliminary data.</text>
</comment>
<protein>
    <submittedName>
        <fullName evidence="1">Uncharacterized protein</fullName>
    </submittedName>
</protein>
<name>A0ABP1S8G4_9HEXA</name>